<evidence type="ECO:0000259" key="1">
    <source>
        <dbReference type="Pfam" id="PF01636"/>
    </source>
</evidence>
<gene>
    <name evidence="2" type="ORF">E0H75_13205</name>
</gene>
<dbReference type="OrthoDB" id="3670753at2"/>
<comment type="caution">
    <text evidence="2">The sequence shown here is derived from an EMBL/GenBank/DDBJ whole genome shotgun (WGS) entry which is preliminary data.</text>
</comment>
<accession>A0A4V2M8E4</accession>
<keyword evidence="2" id="KW-0808">Transferase</keyword>
<feature type="domain" description="Aminoglycoside phosphotransferase" evidence="1">
    <location>
        <begin position="103"/>
        <end position="294"/>
    </location>
</feature>
<organism evidence="2 3">
    <name type="scientific">Kribbella capetownensis</name>
    <dbReference type="NCBI Taxonomy" id="1572659"/>
    <lineage>
        <taxon>Bacteria</taxon>
        <taxon>Bacillati</taxon>
        <taxon>Actinomycetota</taxon>
        <taxon>Actinomycetes</taxon>
        <taxon>Propionibacteriales</taxon>
        <taxon>Kribbellaceae</taxon>
        <taxon>Kribbella</taxon>
    </lineage>
</organism>
<dbReference type="EMBL" id="SJKD01000002">
    <property type="protein sequence ID" value="TCC51092.1"/>
    <property type="molecule type" value="Genomic_DNA"/>
</dbReference>
<dbReference type="SUPFAM" id="SSF56112">
    <property type="entry name" value="Protein kinase-like (PK-like)"/>
    <property type="match status" value="1"/>
</dbReference>
<evidence type="ECO:0000313" key="3">
    <source>
        <dbReference type="Proteomes" id="UP000293342"/>
    </source>
</evidence>
<dbReference type="GO" id="GO:0016740">
    <property type="term" value="F:transferase activity"/>
    <property type="evidence" value="ECO:0007669"/>
    <property type="project" value="UniProtKB-KW"/>
</dbReference>
<evidence type="ECO:0000313" key="2">
    <source>
        <dbReference type="EMBL" id="TCC51092.1"/>
    </source>
</evidence>
<sequence length="357" mass="39401">MVALRWRSCQLSRYGGRRRSCAGAYGSAAVGCPYSSCGRVASVRRVRRVKLRTTLDRLVAAASLPPVAEAEPLPGLGLDNQLLLATLVNGQQVLLRQGSASVAPAPRARFLELHQVGAPRLWAADDTGAVLVDFVAGETMAAAAERGAVTDEVWRRLGQAYAKVHRVRFPRPLTGTFGPQELQLAPDDPVDSLLTTVDSGEPWVARHRPRLAGHLEQLRSRIKQRSDEVRAEIPCLSHGDPNWHNVVVGDGSVTLIDWDFPAVRYPLDELAGVEEHAYLHGFTELPAAFFAGYGREVSRTLLRLYRIASCLRMLSSPDWAGMLVDEAMPAGQLAMIRRFYQGWSNWFDDLPRHLSHT</sequence>
<keyword evidence="3" id="KW-1185">Reference proteome</keyword>
<dbReference type="Proteomes" id="UP000293342">
    <property type="component" value="Unassembled WGS sequence"/>
</dbReference>
<dbReference type="InterPro" id="IPR011009">
    <property type="entry name" value="Kinase-like_dom_sf"/>
</dbReference>
<name>A0A4V2M8E4_9ACTN</name>
<dbReference type="AlphaFoldDB" id="A0A4V2M8E4"/>
<proteinExistence type="predicted"/>
<protein>
    <submittedName>
        <fullName evidence="2">Phosphotransferase</fullName>
    </submittedName>
</protein>
<dbReference type="Pfam" id="PF01636">
    <property type="entry name" value="APH"/>
    <property type="match status" value="1"/>
</dbReference>
<reference evidence="2 3" key="1">
    <citation type="submission" date="2019-02" db="EMBL/GenBank/DDBJ databases">
        <title>Kribbella capetownensis sp. nov. and Kribbella speibonae sp. nov., isolated from soil.</title>
        <authorList>
            <person name="Curtis S.M."/>
            <person name="Norton I."/>
            <person name="Everest G.J."/>
            <person name="Meyers P.R."/>
        </authorList>
    </citation>
    <scope>NUCLEOTIDE SEQUENCE [LARGE SCALE GENOMIC DNA]</scope>
    <source>
        <strain evidence="2 3">YM53</strain>
    </source>
</reference>
<dbReference type="InterPro" id="IPR002575">
    <property type="entry name" value="Aminoglycoside_PTrfase"/>
</dbReference>
<dbReference type="PROSITE" id="PS51257">
    <property type="entry name" value="PROKAR_LIPOPROTEIN"/>
    <property type="match status" value="1"/>
</dbReference>
<dbReference type="Gene3D" id="3.90.1200.10">
    <property type="match status" value="1"/>
</dbReference>